<dbReference type="Proteomes" id="UP001165082">
    <property type="component" value="Unassembled WGS sequence"/>
</dbReference>
<accession>A0A9W7A301</accession>
<reference evidence="3" key="1">
    <citation type="submission" date="2022-07" db="EMBL/GenBank/DDBJ databases">
        <title>Genome analysis of Parmales, a sister group of diatoms, reveals the evolutionary specialization of diatoms from phago-mixotrophs to photoautotrophs.</title>
        <authorList>
            <person name="Ban H."/>
            <person name="Sato S."/>
            <person name="Yoshikawa S."/>
            <person name="Kazumasa Y."/>
            <person name="Nakamura Y."/>
            <person name="Ichinomiya M."/>
            <person name="Saitoh K."/>
            <person name="Sato N."/>
            <person name="Blanc-Mathieu R."/>
            <person name="Endo H."/>
            <person name="Kuwata A."/>
            <person name="Ogata H."/>
        </authorList>
    </citation>
    <scope>NUCLEOTIDE SEQUENCE</scope>
</reference>
<dbReference type="AlphaFoldDB" id="A0A9W7A301"/>
<keyword evidence="1" id="KW-0175">Coiled coil</keyword>
<keyword evidence="4" id="KW-1185">Reference proteome</keyword>
<protein>
    <submittedName>
        <fullName evidence="3">Uncharacterized protein</fullName>
    </submittedName>
</protein>
<comment type="caution">
    <text evidence="3">The sequence shown here is derived from an EMBL/GenBank/DDBJ whole genome shotgun (WGS) entry which is preliminary data.</text>
</comment>
<gene>
    <name evidence="3" type="ORF">TrRE_jg10245</name>
</gene>
<evidence type="ECO:0000313" key="3">
    <source>
        <dbReference type="EMBL" id="GMH64919.1"/>
    </source>
</evidence>
<organism evidence="3 4">
    <name type="scientific">Triparma retinervis</name>
    <dbReference type="NCBI Taxonomy" id="2557542"/>
    <lineage>
        <taxon>Eukaryota</taxon>
        <taxon>Sar</taxon>
        <taxon>Stramenopiles</taxon>
        <taxon>Ochrophyta</taxon>
        <taxon>Bolidophyceae</taxon>
        <taxon>Parmales</taxon>
        <taxon>Triparmaceae</taxon>
        <taxon>Triparma</taxon>
    </lineage>
</organism>
<proteinExistence type="predicted"/>
<sequence>MARAELAESELAAVRLDRDRYKAKLEKSLSEMDSVQSELSALRASLVPSGEETSSEDAEVAFVQDMEEDGPRRSVRRAPVPGVKLENVRDGTINCPACGAGVCFGERGCNMVTCQSPDHYPKYFHFCCYCKKECPDHLPCTSCGYAKTDRVTRARHLNDKNKEAKANPIAIDDDEDDEEEGEKPNKRAKTSLM</sequence>
<name>A0A9W7A301_9STRA</name>
<evidence type="ECO:0000313" key="4">
    <source>
        <dbReference type="Proteomes" id="UP001165082"/>
    </source>
</evidence>
<dbReference type="EMBL" id="BRXZ01001191">
    <property type="protein sequence ID" value="GMH64919.1"/>
    <property type="molecule type" value="Genomic_DNA"/>
</dbReference>
<feature type="compositionally biased region" description="Acidic residues" evidence="2">
    <location>
        <begin position="171"/>
        <end position="181"/>
    </location>
</feature>
<feature type="region of interest" description="Disordered" evidence="2">
    <location>
        <begin position="157"/>
        <end position="193"/>
    </location>
</feature>
<feature type="coiled-coil region" evidence="1">
    <location>
        <begin position="4"/>
        <end position="45"/>
    </location>
</feature>
<evidence type="ECO:0000256" key="1">
    <source>
        <dbReference type="SAM" id="Coils"/>
    </source>
</evidence>
<evidence type="ECO:0000256" key="2">
    <source>
        <dbReference type="SAM" id="MobiDB-lite"/>
    </source>
</evidence>